<name>A0A8K1ZX28_9CYAN</name>
<dbReference type="GO" id="GO:0016020">
    <property type="term" value="C:membrane"/>
    <property type="evidence" value="ECO:0007669"/>
    <property type="project" value="UniProtKB-SubCell"/>
</dbReference>
<evidence type="ECO:0000256" key="6">
    <source>
        <dbReference type="RuleBase" id="RU365102"/>
    </source>
</evidence>
<organism evidence="8 9">
    <name type="scientific">Petrachloros mirabilis ULC683</name>
    <dbReference type="NCBI Taxonomy" id="2781853"/>
    <lineage>
        <taxon>Bacteria</taxon>
        <taxon>Bacillati</taxon>
        <taxon>Cyanobacteriota</taxon>
        <taxon>Cyanophyceae</taxon>
        <taxon>Synechococcales</taxon>
        <taxon>Petrachlorosaceae</taxon>
        <taxon>Petrachloros</taxon>
        <taxon>Petrachloros mirabilis</taxon>
    </lineage>
</organism>
<keyword evidence="7" id="KW-0175">Coiled coil</keyword>
<evidence type="ECO:0000256" key="1">
    <source>
        <dbReference type="ARBA" id="ARBA00004141"/>
    </source>
</evidence>
<comment type="caution">
    <text evidence="8">The sequence shown here is derived from an EMBL/GenBank/DDBJ whole genome shotgun (WGS) entry which is preliminary data.</text>
</comment>
<proteinExistence type="inferred from homology"/>
<feature type="transmembrane region" description="Helical" evidence="6">
    <location>
        <begin position="66"/>
        <end position="84"/>
    </location>
</feature>
<keyword evidence="9" id="KW-1185">Reference proteome</keyword>
<feature type="transmembrane region" description="Helical" evidence="6">
    <location>
        <begin position="154"/>
        <end position="177"/>
    </location>
</feature>
<dbReference type="Proteomes" id="UP000607397">
    <property type="component" value="Unassembled WGS sequence"/>
</dbReference>
<dbReference type="EMBL" id="WVIC01000002">
    <property type="protein sequence ID" value="NCJ05257.1"/>
    <property type="molecule type" value="Genomic_DNA"/>
</dbReference>
<dbReference type="GO" id="GO:0046873">
    <property type="term" value="F:metal ion transmembrane transporter activity"/>
    <property type="evidence" value="ECO:0007669"/>
    <property type="project" value="InterPro"/>
</dbReference>
<accession>A0A8K1ZX28</accession>
<evidence type="ECO:0000313" key="9">
    <source>
        <dbReference type="Proteomes" id="UP000607397"/>
    </source>
</evidence>
<keyword evidence="3 6" id="KW-0812">Transmembrane</keyword>
<evidence type="ECO:0000256" key="4">
    <source>
        <dbReference type="ARBA" id="ARBA00022989"/>
    </source>
</evidence>
<feature type="transmembrane region" description="Helical" evidence="6">
    <location>
        <begin position="184"/>
        <end position="202"/>
    </location>
</feature>
<comment type="subcellular location">
    <subcellularLocation>
        <location evidence="1 6">Membrane</location>
        <topology evidence="1 6">Multi-pass membrane protein</topology>
    </subcellularLocation>
</comment>
<dbReference type="RefSeq" id="WP_161823734.1">
    <property type="nucleotide sequence ID" value="NZ_WVIC01000002.1"/>
</dbReference>
<dbReference type="PANTHER" id="PTHR12608">
    <property type="entry name" value="TRANSMEMBRANE PROTEIN HTP-1 RELATED"/>
    <property type="match status" value="1"/>
</dbReference>
<dbReference type="PANTHER" id="PTHR12608:SF1">
    <property type="entry name" value="TRANSMEMBRANE PROTEIN 165"/>
    <property type="match status" value="1"/>
</dbReference>
<keyword evidence="5 6" id="KW-0472">Membrane</keyword>
<evidence type="ECO:0000256" key="5">
    <source>
        <dbReference type="ARBA" id="ARBA00023136"/>
    </source>
</evidence>
<reference evidence="8" key="1">
    <citation type="submission" date="2019-12" db="EMBL/GenBank/DDBJ databases">
        <title>High-Quality draft genome sequences of three cyanobacteria isolated from the limestone walls of the Old Cathedral of Coimbra.</title>
        <authorList>
            <person name="Tiago I."/>
            <person name="Soares F."/>
            <person name="Portugal A."/>
        </authorList>
    </citation>
    <scope>NUCLEOTIDE SEQUENCE [LARGE SCALE GENOMIC DNA]</scope>
    <source>
        <strain evidence="8">C</strain>
    </source>
</reference>
<protein>
    <recommendedName>
        <fullName evidence="6">GDT1 family protein</fullName>
    </recommendedName>
</protein>
<comment type="caution">
    <text evidence="6">Lacks conserved residue(s) required for the propagation of feature annotation.</text>
</comment>
<evidence type="ECO:0000256" key="3">
    <source>
        <dbReference type="ARBA" id="ARBA00022692"/>
    </source>
</evidence>
<dbReference type="AlphaFoldDB" id="A0A8K1ZX28"/>
<dbReference type="InterPro" id="IPR001727">
    <property type="entry name" value="GDT1-like"/>
</dbReference>
<evidence type="ECO:0000256" key="7">
    <source>
        <dbReference type="SAM" id="Coils"/>
    </source>
</evidence>
<feature type="transmembrane region" description="Helical" evidence="6">
    <location>
        <begin position="36"/>
        <end position="54"/>
    </location>
</feature>
<sequence length="205" mass="21934">MTSGFLAGFLLIGLAELGDKTFFISAILSMRHSRRWVFLGAMAALTTMTLMAVLAGQIVSMLPQSIIYYGEIIVFAGFGLKLLYEAWKMTSKDVEAEVKEAEEAVNAAEAQLAQRKTPWAIMREAFGLVLVGEWGDRTQITTVMLAATYPPVGVVAGAISGHGISIALAVIGGRLLAGRISERLVLAIAGTLFLMFAVAAALRPR</sequence>
<evidence type="ECO:0000313" key="8">
    <source>
        <dbReference type="EMBL" id="NCJ05257.1"/>
    </source>
</evidence>
<feature type="coiled-coil region" evidence="7">
    <location>
        <begin position="84"/>
        <end position="111"/>
    </location>
</feature>
<gene>
    <name evidence="8" type="ORF">GS597_01735</name>
</gene>
<dbReference type="Pfam" id="PF01169">
    <property type="entry name" value="GDT1"/>
    <property type="match status" value="2"/>
</dbReference>
<keyword evidence="4 6" id="KW-1133">Transmembrane helix</keyword>
<comment type="similarity">
    <text evidence="2 6">Belongs to the GDT1 family.</text>
</comment>
<evidence type="ECO:0000256" key="2">
    <source>
        <dbReference type="ARBA" id="ARBA00009190"/>
    </source>
</evidence>